<dbReference type="PANTHER" id="PTHR11360:SF240">
    <property type="entry name" value="MONOCARBOXYLATE TRANSPORTER (EUROFUNG)-RELATED"/>
    <property type="match status" value="1"/>
</dbReference>
<dbReference type="SUPFAM" id="SSF103473">
    <property type="entry name" value="MFS general substrate transporter"/>
    <property type="match status" value="2"/>
</dbReference>
<dbReference type="InterPro" id="IPR011701">
    <property type="entry name" value="MFS"/>
</dbReference>
<organism evidence="6 7">
    <name type="scientific">Aspergillus nanangensis</name>
    <dbReference type="NCBI Taxonomy" id="2582783"/>
    <lineage>
        <taxon>Eukaryota</taxon>
        <taxon>Fungi</taxon>
        <taxon>Dikarya</taxon>
        <taxon>Ascomycota</taxon>
        <taxon>Pezizomycotina</taxon>
        <taxon>Eurotiomycetes</taxon>
        <taxon>Eurotiomycetidae</taxon>
        <taxon>Eurotiales</taxon>
        <taxon>Aspergillaceae</taxon>
        <taxon>Aspergillus</taxon>
        <taxon>Aspergillus subgen. Circumdati</taxon>
    </lineage>
</organism>
<comment type="similarity">
    <text evidence="2">Belongs to the major facilitator superfamily. Monocarboxylate porter (TC 2.A.1.13) family.</text>
</comment>
<gene>
    <name evidence="6" type="ORF">FE257_009720</name>
</gene>
<feature type="transmembrane region" description="Helical" evidence="4">
    <location>
        <begin position="149"/>
        <end position="172"/>
    </location>
</feature>
<keyword evidence="4" id="KW-0812">Transmembrane</keyword>
<dbReference type="PROSITE" id="PS50850">
    <property type="entry name" value="MFS"/>
    <property type="match status" value="1"/>
</dbReference>
<keyword evidence="4" id="KW-1133">Transmembrane helix</keyword>
<sequence>MAKKETVAVTNVPDDANSATENGSETLSRSSNWRDEEIADYPDGGWRAWSVVLGTWCALVPTFGVMNVTGLLESWLSEHQLRDYSKASVSWIFSLWIFFLYVGGLQVGPIFDKHGLKVTMIPGTIGVVVLPRDPNARIQVDLRSLKEGVFVTTSLGVCMAEVGLMIVTIYLPSYAIAHGVRGSMSYNIISIFNAGSIVGRVLPGFLADYWGRFNVMFVTSYICIVLACGLWLNADQNEAAILSFAVLFGFWTGPVLSLTPVCVAQISATEDYGKRYGVTVCLIAVATLVTVPVAGEILKAQNEDYSGLVIFCGASYACCSLLLLLAKGLSVGWRPTKIF</sequence>
<dbReference type="EMBL" id="VCAU01000058">
    <property type="protein sequence ID" value="KAF9887627.1"/>
    <property type="molecule type" value="Genomic_DNA"/>
</dbReference>
<feature type="transmembrane region" description="Helical" evidence="4">
    <location>
        <begin position="276"/>
        <end position="295"/>
    </location>
</feature>
<dbReference type="PANTHER" id="PTHR11360">
    <property type="entry name" value="MONOCARBOXYLATE TRANSPORTER"/>
    <property type="match status" value="1"/>
</dbReference>
<proteinExistence type="inferred from homology"/>
<evidence type="ECO:0000256" key="2">
    <source>
        <dbReference type="ARBA" id="ARBA00006727"/>
    </source>
</evidence>
<reference evidence="6" key="1">
    <citation type="journal article" date="2019" name="Beilstein J. Org. Chem.">
        <title>Nanangenines: drimane sesquiterpenoids as the dominant metabolite cohort of a novel Australian fungus, Aspergillus nanangensis.</title>
        <authorList>
            <person name="Lacey H.J."/>
            <person name="Gilchrist C.L.M."/>
            <person name="Crombie A."/>
            <person name="Kalaitzis J.A."/>
            <person name="Vuong D."/>
            <person name="Rutledge P.J."/>
            <person name="Turner P."/>
            <person name="Pitt J.I."/>
            <person name="Lacey E."/>
            <person name="Chooi Y.H."/>
            <person name="Piggott A.M."/>
        </authorList>
    </citation>
    <scope>NUCLEOTIDE SEQUENCE</scope>
    <source>
        <strain evidence="6">MST-FP2251</strain>
    </source>
</reference>
<evidence type="ECO:0000259" key="5">
    <source>
        <dbReference type="PROSITE" id="PS50850"/>
    </source>
</evidence>
<feature type="transmembrane region" description="Helical" evidence="4">
    <location>
        <begin position="184"/>
        <end position="203"/>
    </location>
</feature>
<dbReference type="Gene3D" id="1.20.1250.20">
    <property type="entry name" value="MFS general substrate transporter like domains"/>
    <property type="match status" value="2"/>
</dbReference>
<evidence type="ECO:0000313" key="6">
    <source>
        <dbReference type="EMBL" id="KAF9887627.1"/>
    </source>
</evidence>
<reference evidence="6" key="2">
    <citation type="submission" date="2020-02" db="EMBL/GenBank/DDBJ databases">
        <authorList>
            <person name="Gilchrist C.L.M."/>
            <person name="Chooi Y.-H."/>
        </authorList>
    </citation>
    <scope>NUCLEOTIDE SEQUENCE</scope>
    <source>
        <strain evidence="6">MST-FP2251</strain>
    </source>
</reference>
<name>A0AAD4CL64_ASPNN</name>
<feature type="compositionally biased region" description="Polar residues" evidence="3">
    <location>
        <begin position="17"/>
        <end position="30"/>
    </location>
</feature>
<comment type="subcellular location">
    <subcellularLocation>
        <location evidence="1">Membrane</location>
        <topology evidence="1">Multi-pass membrane protein</topology>
    </subcellularLocation>
</comment>
<feature type="transmembrane region" description="Helical" evidence="4">
    <location>
        <begin position="240"/>
        <end position="264"/>
    </location>
</feature>
<evidence type="ECO:0000256" key="3">
    <source>
        <dbReference type="SAM" id="MobiDB-lite"/>
    </source>
</evidence>
<comment type="caution">
    <text evidence="6">The sequence shown here is derived from an EMBL/GenBank/DDBJ whole genome shotgun (WGS) entry which is preliminary data.</text>
</comment>
<evidence type="ECO:0000256" key="1">
    <source>
        <dbReference type="ARBA" id="ARBA00004141"/>
    </source>
</evidence>
<keyword evidence="4" id="KW-0472">Membrane</keyword>
<dbReference type="AlphaFoldDB" id="A0AAD4CL64"/>
<evidence type="ECO:0000313" key="7">
    <source>
        <dbReference type="Proteomes" id="UP001194746"/>
    </source>
</evidence>
<feature type="transmembrane region" description="Helical" evidence="4">
    <location>
        <begin position="307"/>
        <end position="326"/>
    </location>
</feature>
<dbReference type="Pfam" id="PF07690">
    <property type="entry name" value="MFS_1"/>
    <property type="match status" value="1"/>
</dbReference>
<dbReference type="InterPro" id="IPR036259">
    <property type="entry name" value="MFS_trans_sf"/>
</dbReference>
<dbReference type="GO" id="GO:0022857">
    <property type="term" value="F:transmembrane transporter activity"/>
    <property type="evidence" value="ECO:0007669"/>
    <property type="project" value="InterPro"/>
</dbReference>
<feature type="region of interest" description="Disordered" evidence="3">
    <location>
        <begin position="1"/>
        <end position="30"/>
    </location>
</feature>
<feature type="transmembrane region" description="Helical" evidence="4">
    <location>
        <begin position="215"/>
        <end position="234"/>
    </location>
</feature>
<dbReference type="GO" id="GO:0016020">
    <property type="term" value="C:membrane"/>
    <property type="evidence" value="ECO:0007669"/>
    <property type="project" value="UniProtKB-SubCell"/>
</dbReference>
<dbReference type="Proteomes" id="UP001194746">
    <property type="component" value="Unassembled WGS sequence"/>
</dbReference>
<feature type="transmembrane region" description="Helical" evidence="4">
    <location>
        <begin position="89"/>
        <end position="111"/>
    </location>
</feature>
<feature type="domain" description="Major facilitator superfamily (MFS) profile" evidence="5">
    <location>
        <begin position="149"/>
        <end position="339"/>
    </location>
</feature>
<keyword evidence="7" id="KW-1185">Reference proteome</keyword>
<evidence type="ECO:0000256" key="4">
    <source>
        <dbReference type="SAM" id="Phobius"/>
    </source>
</evidence>
<dbReference type="InterPro" id="IPR020846">
    <property type="entry name" value="MFS_dom"/>
</dbReference>
<protein>
    <recommendedName>
        <fullName evidence="5">Major facilitator superfamily (MFS) profile domain-containing protein</fullName>
    </recommendedName>
</protein>
<dbReference type="InterPro" id="IPR050327">
    <property type="entry name" value="Proton-linked_MCT"/>
</dbReference>
<accession>A0AAD4CL64</accession>